<organism evidence="1">
    <name type="scientific">Rhizophora mucronata</name>
    <name type="common">Asiatic mangrove</name>
    <dbReference type="NCBI Taxonomy" id="61149"/>
    <lineage>
        <taxon>Eukaryota</taxon>
        <taxon>Viridiplantae</taxon>
        <taxon>Streptophyta</taxon>
        <taxon>Embryophyta</taxon>
        <taxon>Tracheophyta</taxon>
        <taxon>Spermatophyta</taxon>
        <taxon>Magnoliopsida</taxon>
        <taxon>eudicotyledons</taxon>
        <taxon>Gunneridae</taxon>
        <taxon>Pentapetalae</taxon>
        <taxon>rosids</taxon>
        <taxon>fabids</taxon>
        <taxon>Malpighiales</taxon>
        <taxon>Rhizophoraceae</taxon>
        <taxon>Rhizophora</taxon>
    </lineage>
</organism>
<name>A0A2P2J427_RHIMU</name>
<proteinExistence type="predicted"/>
<dbReference type="EMBL" id="GGEC01007756">
    <property type="protein sequence ID" value="MBW88239.1"/>
    <property type="molecule type" value="Transcribed_RNA"/>
</dbReference>
<evidence type="ECO:0000313" key="1">
    <source>
        <dbReference type="EMBL" id="MBW88238.1"/>
    </source>
</evidence>
<accession>A0A2P2J427</accession>
<protein>
    <submittedName>
        <fullName evidence="1">Protein Mpv17</fullName>
    </submittedName>
</protein>
<dbReference type="AlphaFoldDB" id="A0A2P2J427"/>
<dbReference type="EMBL" id="GGEC01007755">
    <property type="protein sequence ID" value="MBW88238.1"/>
    <property type="molecule type" value="Transcribed_RNA"/>
</dbReference>
<sequence>MVPISRLLFATANSEKSCAKGFIEPNSAWSICNCSCLCMEQFMAREAFSASWEVQKRCSSSTALWIQVLDPCQCLEFLGGPSSGTCSLHVPGLHILEFLLIVNNEQVDLSRPSNSSKCYSTLDFKYEVSLSGSY</sequence>
<reference evidence="1" key="1">
    <citation type="submission" date="2018-02" db="EMBL/GenBank/DDBJ databases">
        <title>Rhizophora mucronata_Transcriptome.</title>
        <authorList>
            <person name="Meera S.P."/>
            <person name="Sreeshan A."/>
            <person name="Augustine A."/>
        </authorList>
    </citation>
    <scope>NUCLEOTIDE SEQUENCE</scope>
    <source>
        <tissue evidence="1">Leaf</tissue>
    </source>
</reference>